<dbReference type="GO" id="GO:0003677">
    <property type="term" value="F:DNA binding"/>
    <property type="evidence" value="ECO:0007669"/>
    <property type="project" value="UniProtKB-KW"/>
</dbReference>
<name>A0A1Q9QXY9_PSEPU</name>
<evidence type="ECO:0000259" key="5">
    <source>
        <dbReference type="PROSITE" id="PS51898"/>
    </source>
</evidence>
<dbReference type="InterPro" id="IPR002104">
    <property type="entry name" value="Integrase_catalytic"/>
</dbReference>
<dbReference type="AlphaFoldDB" id="A0A1Q9QXY9"/>
<reference evidence="6 7" key="1">
    <citation type="submission" date="2016-10" db="EMBL/GenBank/DDBJ databases">
        <title>Genome Sequence of Pseudomonas putida GM4FR.</title>
        <authorList>
            <person name="Poehlein A."/>
            <person name="Wemheuer F."/>
            <person name="Hollensteiner J."/>
            <person name="Wemheuer B."/>
        </authorList>
    </citation>
    <scope>NUCLEOTIDE SEQUENCE [LARGE SCALE GENOMIC DNA]</scope>
    <source>
        <strain evidence="6 7">GM4FR</strain>
    </source>
</reference>
<protein>
    <recommendedName>
        <fullName evidence="5">Tyr recombinase domain-containing protein</fullName>
    </recommendedName>
</protein>
<dbReference type="RefSeq" id="WP_075806008.1">
    <property type="nucleotide sequence ID" value="NZ_MKZO01000058.1"/>
</dbReference>
<dbReference type="GO" id="GO:0006310">
    <property type="term" value="P:DNA recombination"/>
    <property type="evidence" value="ECO:0007669"/>
    <property type="project" value="UniProtKB-KW"/>
</dbReference>
<dbReference type="CDD" id="cd00796">
    <property type="entry name" value="INT_Rci_Hp1_C"/>
    <property type="match status" value="1"/>
</dbReference>
<feature type="domain" description="Tyr recombinase" evidence="5">
    <location>
        <begin position="197"/>
        <end position="401"/>
    </location>
</feature>
<organism evidence="6 7">
    <name type="scientific">Pseudomonas putida</name>
    <name type="common">Arthrobacter siderocapsulatus</name>
    <dbReference type="NCBI Taxonomy" id="303"/>
    <lineage>
        <taxon>Bacteria</taxon>
        <taxon>Pseudomonadati</taxon>
        <taxon>Pseudomonadota</taxon>
        <taxon>Gammaproteobacteria</taxon>
        <taxon>Pseudomonadales</taxon>
        <taxon>Pseudomonadaceae</taxon>
        <taxon>Pseudomonas</taxon>
    </lineage>
</organism>
<proteinExistence type="inferred from homology"/>
<evidence type="ECO:0000256" key="4">
    <source>
        <dbReference type="ARBA" id="ARBA00023172"/>
    </source>
</evidence>
<dbReference type="PANTHER" id="PTHR30629:SF2">
    <property type="entry name" value="PROPHAGE INTEGRASE INTS-RELATED"/>
    <property type="match status" value="1"/>
</dbReference>
<accession>A0A1Q9QXY9</accession>
<keyword evidence="3" id="KW-0238">DNA-binding</keyword>
<dbReference type="PANTHER" id="PTHR30629">
    <property type="entry name" value="PROPHAGE INTEGRASE"/>
    <property type="match status" value="1"/>
</dbReference>
<evidence type="ECO:0000256" key="1">
    <source>
        <dbReference type="ARBA" id="ARBA00008857"/>
    </source>
</evidence>
<keyword evidence="4" id="KW-0233">DNA recombination</keyword>
<dbReference type="OrthoDB" id="9057547at2"/>
<dbReference type="PROSITE" id="PS51898">
    <property type="entry name" value="TYR_RECOMBINASE"/>
    <property type="match status" value="1"/>
</dbReference>
<dbReference type="Gene3D" id="3.30.160.390">
    <property type="entry name" value="Integrase, DNA-binding domain"/>
    <property type="match status" value="1"/>
</dbReference>
<dbReference type="InterPro" id="IPR010998">
    <property type="entry name" value="Integrase_recombinase_N"/>
</dbReference>
<sequence>MKTKFTAKLLATLAPQEKAYRVHDTQQPGLCIRVLPSGHMSYMVTWGRNKTATLGRVNVVTLEQARREAARYLAEAHEHGEPLAITQARLSDAMPTLDTFLRDQFEPWALAHQRDGDNSVRAIRHSFADLLALPMDQVTQKRIEQVRTGWLAAGRSPATANRNVTRLKGLLSRAVEWGVLPEHPLAKVKRLKVDARGRVRYLDLAEEQALRKALDEREESIRADRDSANAWRTARNRELLPDLRAAKFADHLKPLVLLSLNTGMRRGEVFNLHWRDVNFQGKFLTVEGETSKSGQTRHIPLNKEALAVLKAWRGDIVRVGFVFPAKDAGRLDNVKKSWDGVLKLAKVDNFRWHDLRHTFASKLVMAGVALNTVRELLGHSDIAMTLRYAHLAPDTKAAAVELI</sequence>
<dbReference type="InterPro" id="IPR011010">
    <property type="entry name" value="DNA_brk_join_enz"/>
</dbReference>
<dbReference type="Pfam" id="PF13356">
    <property type="entry name" value="Arm-DNA-bind_3"/>
    <property type="match status" value="1"/>
</dbReference>
<comment type="caution">
    <text evidence="6">The sequence shown here is derived from an EMBL/GenBank/DDBJ whole genome shotgun (WGS) entry which is preliminary data.</text>
</comment>
<dbReference type="InterPro" id="IPR050808">
    <property type="entry name" value="Phage_Integrase"/>
</dbReference>
<dbReference type="Gene3D" id="1.10.150.130">
    <property type="match status" value="1"/>
</dbReference>
<dbReference type="InterPro" id="IPR025166">
    <property type="entry name" value="Integrase_DNA_bind_dom"/>
</dbReference>
<comment type="similarity">
    <text evidence="1">Belongs to the 'phage' integrase family.</text>
</comment>
<gene>
    <name evidence="6" type="ORF">PSEMO_53210</name>
</gene>
<dbReference type="EMBL" id="MKZO01000058">
    <property type="protein sequence ID" value="OLS60013.1"/>
    <property type="molecule type" value="Genomic_DNA"/>
</dbReference>
<evidence type="ECO:0000256" key="2">
    <source>
        <dbReference type="ARBA" id="ARBA00022908"/>
    </source>
</evidence>
<dbReference type="Pfam" id="PF00589">
    <property type="entry name" value="Phage_integrase"/>
    <property type="match status" value="1"/>
</dbReference>
<evidence type="ECO:0000313" key="6">
    <source>
        <dbReference type="EMBL" id="OLS60013.1"/>
    </source>
</evidence>
<evidence type="ECO:0000256" key="3">
    <source>
        <dbReference type="ARBA" id="ARBA00023125"/>
    </source>
</evidence>
<evidence type="ECO:0000313" key="7">
    <source>
        <dbReference type="Proteomes" id="UP000186736"/>
    </source>
</evidence>
<dbReference type="Proteomes" id="UP000186736">
    <property type="component" value="Unassembled WGS sequence"/>
</dbReference>
<dbReference type="InterPro" id="IPR013762">
    <property type="entry name" value="Integrase-like_cat_sf"/>
</dbReference>
<dbReference type="InterPro" id="IPR038488">
    <property type="entry name" value="Integrase_DNA-bd_sf"/>
</dbReference>
<dbReference type="GO" id="GO:0015074">
    <property type="term" value="P:DNA integration"/>
    <property type="evidence" value="ECO:0007669"/>
    <property type="project" value="UniProtKB-KW"/>
</dbReference>
<dbReference type="SUPFAM" id="SSF56349">
    <property type="entry name" value="DNA breaking-rejoining enzymes"/>
    <property type="match status" value="1"/>
</dbReference>
<keyword evidence="2" id="KW-0229">DNA integration</keyword>
<dbReference type="Gene3D" id="1.10.443.10">
    <property type="entry name" value="Intergrase catalytic core"/>
    <property type="match status" value="1"/>
</dbReference>